<dbReference type="AlphaFoldDB" id="A0A0N4T1Y1"/>
<dbReference type="WBParaSite" id="BPAG_0000219301-mRNA-1">
    <property type="protein sequence ID" value="BPAG_0000219301-mRNA-1"/>
    <property type="gene ID" value="BPAG_0000219301"/>
</dbReference>
<proteinExistence type="predicted"/>
<sequence length="145" mass="16455">MKNRWNVLYCGGYVFRQLGTTNHLQKYIIVTAVLFVHRYAIMSHWEPRDDEEEEEEENNICPRQKIGRRISAVGYNRSLLVIAHLSLGKVLRPCVEQLFSQSDDQNEVTKQAGAAAQCQLFIGCGPNPSIRVGFPGRRGVFTSSQ</sequence>
<dbReference type="Proteomes" id="UP000278627">
    <property type="component" value="Unassembled WGS sequence"/>
</dbReference>
<reference evidence="1 2" key="2">
    <citation type="submission" date="2018-11" db="EMBL/GenBank/DDBJ databases">
        <authorList>
            <consortium name="Pathogen Informatics"/>
        </authorList>
    </citation>
    <scope>NUCLEOTIDE SEQUENCE [LARGE SCALE GENOMIC DNA]</scope>
</reference>
<dbReference type="EMBL" id="UZAD01000263">
    <property type="protein sequence ID" value="VDN83349.1"/>
    <property type="molecule type" value="Genomic_DNA"/>
</dbReference>
<reference evidence="3" key="1">
    <citation type="submission" date="2017-02" db="UniProtKB">
        <authorList>
            <consortium name="WormBaseParasite"/>
        </authorList>
    </citation>
    <scope>IDENTIFICATION</scope>
</reference>
<gene>
    <name evidence="1" type="ORF">BPAG_LOCUS2163</name>
</gene>
<evidence type="ECO:0000313" key="3">
    <source>
        <dbReference type="WBParaSite" id="BPAG_0000219301-mRNA-1"/>
    </source>
</evidence>
<protein>
    <submittedName>
        <fullName evidence="1 3">Uncharacterized protein</fullName>
    </submittedName>
</protein>
<organism evidence="3">
    <name type="scientific">Brugia pahangi</name>
    <name type="common">Filarial nematode worm</name>
    <dbReference type="NCBI Taxonomy" id="6280"/>
    <lineage>
        <taxon>Eukaryota</taxon>
        <taxon>Metazoa</taxon>
        <taxon>Ecdysozoa</taxon>
        <taxon>Nematoda</taxon>
        <taxon>Chromadorea</taxon>
        <taxon>Rhabditida</taxon>
        <taxon>Spirurina</taxon>
        <taxon>Spiruromorpha</taxon>
        <taxon>Filarioidea</taxon>
        <taxon>Onchocercidae</taxon>
        <taxon>Brugia</taxon>
    </lineage>
</organism>
<evidence type="ECO:0000313" key="2">
    <source>
        <dbReference type="Proteomes" id="UP000278627"/>
    </source>
</evidence>
<name>A0A0N4T1Y1_BRUPA</name>
<keyword evidence="2" id="KW-1185">Reference proteome</keyword>
<accession>A0A0N4T1Y1</accession>
<evidence type="ECO:0000313" key="1">
    <source>
        <dbReference type="EMBL" id="VDN83349.1"/>
    </source>
</evidence>